<evidence type="ECO:0000256" key="4">
    <source>
        <dbReference type="ARBA" id="ARBA00023136"/>
    </source>
</evidence>
<keyword evidence="3" id="KW-1133">Transmembrane helix</keyword>
<dbReference type="InParanoid" id="A0A6I9R4A0"/>
<comment type="subcellular location">
    <subcellularLocation>
        <location evidence="1">Golgi apparatus membrane</location>
        <topology evidence="1">Single-pass membrane protein</topology>
    </subcellularLocation>
</comment>
<evidence type="ECO:0000256" key="2">
    <source>
        <dbReference type="ARBA" id="ARBA00022692"/>
    </source>
</evidence>
<dbReference type="InterPro" id="IPR006514">
    <property type="entry name" value="IRX15/GXM/AGM"/>
</dbReference>
<evidence type="ECO:0000256" key="1">
    <source>
        <dbReference type="ARBA" id="ARBA00004194"/>
    </source>
</evidence>
<dbReference type="Proteomes" id="UP000504607">
    <property type="component" value="Chromosome 3"/>
</dbReference>
<dbReference type="GeneID" id="105042153"/>
<dbReference type="GO" id="GO:0008168">
    <property type="term" value="F:methyltransferase activity"/>
    <property type="evidence" value="ECO:0007669"/>
    <property type="project" value="UniProtKB-KW"/>
</dbReference>
<evidence type="ECO:0000313" key="6">
    <source>
        <dbReference type="RefSeq" id="XP_010917567.1"/>
    </source>
</evidence>
<evidence type="ECO:0000256" key="3">
    <source>
        <dbReference type="ARBA" id="ARBA00022989"/>
    </source>
</evidence>
<keyword evidence="4" id="KW-0472">Membrane</keyword>
<keyword evidence="6" id="KW-0808">Transferase</keyword>
<gene>
    <name evidence="6" type="primary">LOC105042153</name>
</gene>
<dbReference type="KEGG" id="egu:105042153"/>
<dbReference type="GO" id="GO:0045492">
    <property type="term" value="P:xylan biosynthetic process"/>
    <property type="evidence" value="ECO:0007669"/>
    <property type="project" value="InterPro"/>
</dbReference>
<dbReference type="GO" id="GO:0000139">
    <property type="term" value="C:Golgi membrane"/>
    <property type="evidence" value="ECO:0007669"/>
    <property type="project" value="UniProtKB-SubCell"/>
</dbReference>
<dbReference type="OrthoDB" id="1733247at2759"/>
<evidence type="ECO:0000313" key="5">
    <source>
        <dbReference type="Proteomes" id="UP000504607"/>
    </source>
</evidence>
<keyword evidence="5" id="KW-1185">Reference proteome</keyword>
<organism evidence="5 6">
    <name type="scientific">Elaeis guineensis var. tenera</name>
    <name type="common">Oil palm</name>
    <dbReference type="NCBI Taxonomy" id="51953"/>
    <lineage>
        <taxon>Eukaryota</taxon>
        <taxon>Viridiplantae</taxon>
        <taxon>Streptophyta</taxon>
        <taxon>Embryophyta</taxon>
        <taxon>Tracheophyta</taxon>
        <taxon>Spermatophyta</taxon>
        <taxon>Magnoliopsida</taxon>
        <taxon>Liliopsida</taxon>
        <taxon>Arecaceae</taxon>
        <taxon>Arecoideae</taxon>
        <taxon>Cocoseae</taxon>
        <taxon>Elaeidinae</taxon>
        <taxon>Elaeis</taxon>
    </lineage>
</organism>
<dbReference type="Pfam" id="PF21729">
    <property type="entry name" value="IRX15_IRX15L_GXM"/>
    <property type="match status" value="1"/>
</dbReference>
<sequence length="135" mass="14275">MRALSEKPLLVAAAGAALLAGALLVSSFVRAGDRFLLCSSAYSSSSSSPSVDLAAALLHYATTRTVPQQSRAEIRISFDVLRRRGPSNFLVFGLGHDSLMWSAFNAGGTTVFLEEDPLSQTYCSCESEVVIGALT</sequence>
<dbReference type="PANTHER" id="PTHR31444">
    <property type="entry name" value="OS11G0490100 PROTEIN"/>
    <property type="match status" value="1"/>
</dbReference>
<dbReference type="RefSeq" id="XP_010917567.1">
    <property type="nucleotide sequence ID" value="XM_010919265.1"/>
</dbReference>
<protein>
    <submittedName>
        <fullName evidence="6">Probable methyltransferase At1g27930</fullName>
    </submittedName>
</protein>
<proteinExistence type="predicted"/>
<dbReference type="AlphaFoldDB" id="A0A6I9R4A0"/>
<keyword evidence="2" id="KW-0812">Transmembrane</keyword>
<dbReference type="GO" id="GO:0032259">
    <property type="term" value="P:methylation"/>
    <property type="evidence" value="ECO:0007669"/>
    <property type="project" value="UniProtKB-KW"/>
</dbReference>
<reference evidence="6" key="1">
    <citation type="submission" date="2025-08" db="UniProtKB">
        <authorList>
            <consortium name="RefSeq"/>
        </authorList>
    </citation>
    <scope>IDENTIFICATION</scope>
</reference>
<accession>A0A6I9R4A0</accession>
<keyword evidence="6" id="KW-0489">Methyltransferase</keyword>
<name>A0A6I9R4A0_ELAGV</name>